<evidence type="ECO:0000313" key="2">
    <source>
        <dbReference type="EMBL" id="MEX6688623.1"/>
    </source>
</evidence>
<organism evidence="2 3">
    <name type="scientific">Danxiaibacter flavus</name>
    <dbReference type="NCBI Taxonomy" id="3049108"/>
    <lineage>
        <taxon>Bacteria</taxon>
        <taxon>Pseudomonadati</taxon>
        <taxon>Bacteroidota</taxon>
        <taxon>Chitinophagia</taxon>
        <taxon>Chitinophagales</taxon>
        <taxon>Chitinophagaceae</taxon>
        <taxon>Danxiaibacter</taxon>
    </lineage>
</organism>
<feature type="domain" description="N-acetyltransferase" evidence="1">
    <location>
        <begin position="12"/>
        <end position="146"/>
    </location>
</feature>
<dbReference type="Pfam" id="PF00583">
    <property type="entry name" value="Acetyltransf_1"/>
    <property type="match status" value="1"/>
</dbReference>
<proteinExistence type="predicted"/>
<dbReference type="CDD" id="cd04301">
    <property type="entry name" value="NAT_SF"/>
    <property type="match status" value="1"/>
</dbReference>
<protein>
    <submittedName>
        <fullName evidence="2">GNAT family N-acetyltransferase</fullName>
    </submittedName>
</protein>
<dbReference type="SUPFAM" id="SSF55729">
    <property type="entry name" value="Acyl-CoA N-acyltransferases (Nat)"/>
    <property type="match status" value="1"/>
</dbReference>
<dbReference type="InterPro" id="IPR053144">
    <property type="entry name" value="Acetyltransferase_Butenolide"/>
</dbReference>
<dbReference type="RefSeq" id="WP_369330032.1">
    <property type="nucleotide sequence ID" value="NZ_JAULBC010000004.1"/>
</dbReference>
<accession>A0ABV3ZJF1</accession>
<sequence length="151" mass="17604">METFVNQNNPAYTISTDKQKLQIEVIHQYLSVKSYWAKNIPLDVVRRSIDNSFCFGLYYNDAQVGFARLVTDKATFAYLADVFILPEHRGAGLSKWLMTTMMNHPDMQGLRRWLLGTLDAHGLYEQFGWTRFTDAQTQRFMQLHNPNAYNN</sequence>
<evidence type="ECO:0000313" key="3">
    <source>
        <dbReference type="Proteomes" id="UP001560573"/>
    </source>
</evidence>
<name>A0ABV3ZJF1_9BACT</name>
<comment type="caution">
    <text evidence="2">The sequence shown here is derived from an EMBL/GenBank/DDBJ whole genome shotgun (WGS) entry which is preliminary data.</text>
</comment>
<dbReference type="Proteomes" id="UP001560573">
    <property type="component" value="Unassembled WGS sequence"/>
</dbReference>
<keyword evidence="3" id="KW-1185">Reference proteome</keyword>
<dbReference type="PANTHER" id="PTHR43233:SF1">
    <property type="entry name" value="FAMILY N-ACETYLTRANSFERASE, PUTATIVE (AFU_ORTHOLOGUE AFUA_6G03350)-RELATED"/>
    <property type="match status" value="1"/>
</dbReference>
<dbReference type="Gene3D" id="3.40.630.30">
    <property type="match status" value="1"/>
</dbReference>
<dbReference type="InterPro" id="IPR016181">
    <property type="entry name" value="Acyl_CoA_acyltransferase"/>
</dbReference>
<dbReference type="EMBL" id="JAULBC010000004">
    <property type="protein sequence ID" value="MEX6688623.1"/>
    <property type="molecule type" value="Genomic_DNA"/>
</dbReference>
<evidence type="ECO:0000259" key="1">
    <source>
        <dbReference type="PROSITE" id="PS51186"/>
    </source>
</evidence>
<reference evidence="2 3" key="1">
    <citation type="submission" date="2023-07" db="EMBL/GenBank/DDBJ databases">
        <authorList>
            <person name="Lian W.-H."/>
        </authorList>
    </citation>
    <scope>NUCLEOTIDE SEQUENCE [LARGE SCALE GENOMIC DNA]</scope>
    <source>
        <strain evidence="2 3">SYSU DXS3180</strain>
    </source>
</reference>
<dbReference type="PANTHER" id="PTHR43233">
    <property type="entry name" value="FAMILY N-ACETYLTRANSFERASE, PUTATIVE (AFU_ORTHOLOGUE AFUA_6G03350)-RELATED"/>
    <property type="match status" value="1"/>
</dbReference>
<dbReference type="InterPro" id="IPR000182">
    <property type="entry name" value="GNAT_dom"/>
</dbReference>
<dbReference type="PROSITE" id="PS51186">
    <property type="entry name" value="GNAT"/>
    <property type="match status" value="1"/>
</dbReference>
<gene>
    <name evidence="2" type="ORF">QTN47_14005</name>
</gene>